<protein>
    <submittedName>
        <fullName evidence="1">Uncharacterized protein</fullName>
    </submittedName>
</protein>
<evidence type="ECO:0000313" key="1">
    <source>
        <dbReference type="EMBL" id="HJB58360.1"/>
    </source>
</evidence>
<dbReference type="AlphaFoldDB" id="A0A9D2MCM2"/>
<dbReference type="Proteomes" id="UP000824211">
    <property type="component" value="Unassembled WGS sequence"/>
</dbReference>
<gene>
    <name evidence="1" type="ORF">H9771_01655</name>
</gene>
<name>A0A9D2MCM2_9FIRM</name>
<sequence>AAGAGLGQIFAAMPKVMISKRVKNNPSPSREGLSCFYSVAIGIFLLSGNMYCGHCGARLALTSRHPPLGALDGLTCFFFIFGRDAARLVNAAGRVYDADLADIARRQEEIWEGVRAILTRPASVF</sequence>
<proteinExistence type="predicted"/>
<reference evidence="1" key="2">
    <citation type="submission" date="2021-04" db="EMBL/GenBank/DDBJ databases">
        <authorList>
            <person name="Gilroy R."/>
        </authorList>
    </citation>
    <scope>NUCLEOTIDE SEQUENCE</scope>
    <source>
        <strain evidence="1">ChiHjej9B8-13557</strain>
    </source>
</reference>
<evidence type="ECO:0000313" key="2">
    <source>
        <dbReference type="Proteomes" id="UP000824211"/>
    </source>
</evidence>
<organism evidence="1 2">
    <name type="scientific">Candidatus Faecalibacterium faecipullorum</name>
    <dbReference type="NCBI Taxonomy" id="2838578"/>
    <lineage>
        <taxon>Bacteria</taxon>
        <taxon>Bacillati</taxon>
        <taxon>Bacillota</taxon>
        <taxon>Clostridia</taxon>
        <taxon>Eubacteriales</taxon>
        <taxon>Oscillospiraceae</taxon>
        <taxon>Faecalibacterium</taxon>
    </lineage>
</organism>
<reference evidence="1" key="1">
    <citation type="journal article" date="2021" name="PeerJ">
        <title>Extensive microbial diversity within the chicken gut microbiome revealed by metagenomics and culture.</title>
        <authorList>
            <person name="Gilroy R."/>
            <person name="Ravi A."/>
            <person name="Getino M."/>
            <person name="Pursley I."/>
            <person name="Horton D.L."/>
            <person name="Alikhan N.F."/>
            <person name="Baker D."/>
            <person name="Gharbi K."/>
            <person name="Hall N."/>
            <person name="Watson M."/>
            <person name="Adriaenssens E.M."/>
            <person name="Foster-Nyarko E."/>
            <person name="Jarju S."/>
            <person name="Secka A."/>
            <person name="Antonio M."/>
            <person name="Oren A."/>
            <person name="Chaudhuri R.R."/>
            <person name="La Ragione R."/>
            <person name="Hildebrand F."/>
            <person name="Pallen M.J."/>
        </authorList>
    </citation>
    <scope>NUCLEOTIDE SEQUENCE</scope>
    <source>
        <strain evidence="1">ChiHjej9B8-13557</strain>
    </source>
</reference>
<accession>A0A9D2MCM2</accession>
<dbReference type="EMBL" id="DWXX01000031">
    <property type="protein sequence ID" value="HJB58360.1"/>
    <property type="molecule type" value="Genomic_DNA"/>
</dbReference>
<feature type="non-terminal residue" evidence="1">
    <location>
        <position position="1"/>
    </location>
</feature>
<comment type="caution">
    <text evidence="1">The sequence shown here is derived from an EMBL/GenBank/DDBJ whole genome shotgun (WGS) entry which is preliminary data.</text>
</comment>